<keyword evidence="4" id="KW-1185">Reference proteome</keyword>
<dbReference type="Pfam" id="PF01558">
    <property type="entry name" value="POR"/>
    <property type="match status" value="1"/>
</dbReference>
<evidence type="ECO:0000313" key="4">
    <source>
        <dbReference type="Proteomes" id="UP000218387"/>
    </source>
</evidence>
<dbReference type="InterPro" id="IPR002869">
    <property type="entry name" value="Pyrv_flavodox_OxRed_cen"/>
</dbReference>
<dbReference type="KEGG" id="emt:CPZ25_019430"/>
<dbReference type="SUPFAM" id="SSF53323">
    <property type="entry name" value="Pyruvate-ferredoxin oxidoreductase, PFOR, domain III"/>
    <property type="match status" value="1"/>
</dbReference>
<accession>A0A4P9CCN2</accession>
<name>A0A4P9CCN2_EUBML</name>
<dbReference type="Proteomes" id="UP000218387">
    <property type="component" value="Chromosome"/>
</dbReference>
<dbReference type="PANTHER" id="PTHR42730">
    <property type="entry name" value="2-OXOGLUTARATE SYNTHASE SUBUNIT KORC"/>
    <property type="match status" value="1"/>
</dbReference>
<evidence type="ECO:0000259" key="2">
    <source>
        <dbReference type="Pfam" id="PF01558"/>
    </source>
</evidence>
<dbReference type="PANTHER" id="PTHR42730:SF1">
    <property type="entry name" value="2-OXOGLUTARATE SYNTHASE SUBUNIT KORC"/>
    <property type="match status" value="1"/>
</dbReference>
<dbReference type="GO" id="GO:0016903">
    <property type="term" value="F:oxidoreductase activity, acting on the aldehyde or oxo group of donors"/>
    <property type="evidence" value="ECO:0007669"/>
    <property type="project" value="InterPro"/>
</dbReference>
<dbReference type="EMBL" id="CP029487">
    <property type="protein sequence ID" value="QCT73397.1"/>
    <property type="molecule type" value="Genomic_DNA"/>
</dbReference>
<proteinExistence type="predicted"/>
<reference evidence="3 4" key="1">
    <citation type="submission" date="2018-05" db="EMBL/GenBank/DDBJ databases">
        <title>Genome comparison of Eubacterium sp.</title>
        <authorList>
            <person name="Feng Y."/>
            <person name="Sanchez-Andrea I."/>
            <person name="Stams A.J.M."/>
            <person name="De Vos W.M."/>
        </authorList>
    </citation>
    <scope>NUCLEOTIDE SEQUENCE [LARGE SCALE GENOMIC DNA]</scope>
    <source>
        <strain evidence="3 4">YI</strain>
    </source>
</reference>
<feature type="domain" description="Pyruvate/ketoisovalerate oxidoreductase catalytic" evidence="2">
    <location>
        <begin position="12"/>
        <end position="175"/>
    </location>
</feature>
<dbReference type="InterPro" id="IPR019752">
    <property type="entry name" value="Pyrv/ketoisovalerate_OxRed_cat"/>
</dbReference>
<sequence>METKKICFAGFGGQGVLSVGKLLAYAAMIKDKEVSWCPSYGPEMRGGTANCTVIISDEPIGSPVVTKNASSAVVMNEPSFRKFENVVAPGGAMIINANLISLKPERTDIRTIYVPAGDIAKELGNPKLMNMVLLGALLEVDHTISEEAVLEAFTKVFGEGKAKFIPVNRQALEKGKNYARALA</sequence>
<dbReference type="RefSeq" id="WP_096920765.1">
    <property type="nucleotide sequence ID" value="NZ_CP029487.1"/>
</dbReference>
<protein>
    <submittedName>
        <fullName evidence="3">2-oxoacid:ferredoxin oxidoreductase subunit gamma</fullName>
    </submittedName>
</protein>
<dbReference type="Gene3D" id="3.40.920.10">
    <property type="entry name" value="Pyruvate-ferredoxin oxidoreductase, PFOR, domain III"/>
    <property type="match status" value="1"/>
</dbReference>
<evidence type="ECO:0000313" key="3">
    <source>
        <dbReference type="EMBL" id="QCT73397.1"/>
    </source>
</evidence>
<evidence type="ECO:0000256" key="1">
    <source>
        <dbReference type="ARBA" id="ARBA00023002"/>
    </source>
</evidence>
<gene>
    <name evidence="3" type="ORF">CPZ25_019430</name>
</gene>
<dbReference type="InterPro" id="IPR052554">
    <property type="entry name" value="2-oxoglutarate_synth_KorC"/>
</dbReference>
<keyword evidence="1" id="KW-0560">Oxidoreductase</keyword>
<organism evidence="3 4">
    <name type="scientific">Eubacterium maltosivorans</name>
    <dbReference type="NCBI Taxonomy" id="2041044"/>
    <lineage>
        <taxon>Bacteria</taxon>
        <taxon>Bacillati</taxon>
        <taxon>Bacillota</taxon>
        <taxon>Clostridia</taxon>
        <taxon>Eubacteriales</taxon>
        <taxon>Eubacteriaceae</taxon>
        <taxon>Eubacterium</taxon>
    </lineage>
</organism>
<dbReference type="AlphaFoldDB" id="A0A4P9CCN2"/>